<reference evidence="3" key="1">
    <citation type="journal article" date="2013" name="Stand. Genomic Sci.">
        <title>Complete genome sequence of the halophilic bacterium Spirochaeta africana type strain (Z-7692(T)) from the alkaline Lake Magadi in the East African Rift.</title>
        <authorList>
            <person name="Liolos K."/>
            <person name="Abt B."/>
            <person name="Scheuner C."/>
            <person name="Teshima H."/>
            <person name="Held B."/>
            <person name="Lapidus A."/>
            <person name="Nolan M."/>
            <person name="Lucas S."/>
            <person name="Deshpande S."/>
            <person name="Cheng J.F."/>
            <person name="Tapia R."/>
            <person name="Goodwin L.A."/>
            <person name="Pitluck S."/>
            <person name="Pagani I."/>
            <person name="Ivanova N."/>
            <person name="Mavromatis K."/>
            <person name="Mikhailova N."/>
            <person name="Huntemann M."/>
            <person name="Pati A."/>
            <person name="Chen A."/>
            <person name="Palaniappan K."/>
            <person name="Land M."/>
            <person name="Rohde M."/>
            <person name="Tindall B.J."/>
            <person name="Detter J.C."/>
            <person name="Goker M."/>
            <person name="Bristow J."/>
            <person name="Eisen J.A."/>
            <person name="Markowitz V."/>
            <person name="Hugenholtz P."/>
            <person name="Woyke T."/>
            <person name="Klenk H.P."/>
            <person name="Kyrpides N.C."/>
        </authorList>
    </citation>
    <scope>NUCLEOTIDE SEQUENCE</scope>
    <source>
        <strain evidence="3">ATCC 700263 / DSM 8902 / Z-7692</strain>
    </source>
</reference>
<evidence type="ECO:0008006" key="4">
    <source>
        <dbReference type="Google" id="ProtNLM"/>
    </source>
</evidence>
<accession>H9UK84</accession>
<dbReference type="Proteomes" id="UP000007383">
    <property type="component" value="Chromosome"/>
</dbReference>
<dbReference type="KEGG" id="sfc:Spiaf_1872"/>
<evidence type="ECO:0000256" key="1">
    <source>
        <dbReference type="SAM" id="SignalP"/>
    </source>
</evidence>
<evidence type="ECO:0000313" key="3">
    <source>
        <dbReference type="Proteomes" id="UP000007383"/>
    </source>
</evidence>
<dbReference type="RefSeq" id="WP_014455910.1">
    <property type="nucleotide sequence ID" value="NC_017098.1"/>
</dbReference>
<dbReference type="AlphaFoldDB" id="H9UK84"/>
<gene>
    <name evidence="2" type="ordered locus">Spiaf_1872</name>
</gene>
<proteinExistence type="predicted"/>
<dbReference type="HOGENOM" id="CLU_483045_0_0_12"/>
<dbReference type="EMBL" id="CP003282">
    <property type="protein sequence ID" value="AFG37927.1"/>
    <property type="molecule type" value="Genomic_DNA"/>
</dbReference>
<dbReference type="Gene3D" id="1.25.40.10">
    <property type="entry name" value="Tetratricopeptide repeat domain"/>
    <property type="match status" value="1"/>
</dbReference>
<protein>
    <recommendedName>
        <fullName evidence="4">Tetratricopeptide repeat protein</fullName>
    </recommendedName>
</protein>
<name>H9UK84_SPIAZ</name>
<evidence type="ECO:0000313" key="2">
    <source>
        <dbReference type="EMBL" id="AFG37927.1"/>
    </source>
</evidence>
<keyword evidence="3" id="KW-1185">Reference proteome</keyword>
<dbReference type="PATRIC" id="fig|889378.3.peg.1861"/>
<feature type="chain" id="PRO_5003623069" description="Tetratricopeptide repeat protein" evidence="1">
    <location>
        <begin position="26"/>
        <end position="564"/>
    </location>
</feature>
<dbReference type="STRING" id="889378.Spiaf_1872"/>
<organism evidence="2 3">
    <name type="scientific">Spirochaeta africana (strain ATCC 700263 / DSM 8902 / Z-7692)</name>
    <dbReference type="NCBI Taxonomy" id="889378"/>
    <lineage>
        <taxon>Bacteria</taxon>
        <taxon>Pseudomonadati</taxon>
        <taxon>Spirochaetota</taxon>
        <taxon>Spirochaetia</taxon>
        <taxon>Spirochaetales</taxon>
        <taxon>Spirochaetaceae</taxon>
        <taxon>Spirochaeta</taxon>
    </lineage>
</organism>
<sequence length="564" mass="65616">MIHRRMYCCAGVGLLLFGLLHPLQAEPDPGSAAAAATFTDHAYQLLLDGEPAGARDLAERALRYNPAKPDAHAVIALSFDPDSDQTLRIVQHLYQALEDPGPHRISRIELQLLLGRLLLRMDRVEDAARILPPVSDVGLPRRDVLTAQVMLAYASSDYRRGDDLLQEGLRLYPDSPELIDILLQRDPVPHFFTRAYIEHGLQQSPLYRRAVLRMAETRNSYADREQLLQRYYALGGQSARASWLRLLDAVSQQLERSELETRFQRFMDDGGMRRWDLVYELLQTELPDYLLESIDARLRDYTGRIYWYQPYHSMPEQWLQLRNGNPVRWYLDQTADGQANLEIGFVEGMPHQAVLRTGEQEYLYNYHFYPWVIGIQQTLPEDAIYYSMIPFTLELPMFEQLPVGDGQSWAAQRIRAGDRWPQITADRQQYRYSRKELDDGRVRTRWYRDGITVRDEYRTEEDVLIRLVEYRQGARHRGSESLSHDGYFDMAELYDQDDLIARAFDTNRDGQADVWERFDERRTQIWKLGSQPLIGAVLHDPFAPLPEIDIFYGDDTSDSFPTFE</sequence>
<feature type="signal peptide" evidence="1">
    <location>
        <begin position="1"/>
        <end position="25"/>
    </location>
</feature>
<keyword evidence="1" id="KW-0732">Signal</keyword>
<dbReference type="InterPro" id="IPR011990">
    <property type="entry name" value="TPR-like_helical_dom_sf"/>
</dbReference>